<reference evidence="1" key="1">
    <citation type="submission" date="2020-10" db="EMBL/GenBank/DDBJ databases">
        <authorList>
            <person name="Gilroy R."/>
        </authorList>
    </citation>
    <scope>NUCLEOTIDE SEQUENCE</scope>
    <source>
        <strain evidence="1">G3-3990</strain>
    </source>
</reference>
<evidence type="ECO:0000313" key="2">
    <source>
        <dbReference type="Proteomes" id="UP000823641"/>
    </source>
</evidence>
<proteinExistence type="predicted"/>
<dbReference type="AlphaFoldDB" id="A0A9D9HTT6"/>
<protein>
    <submittedName>
        <fullName evidence="1">Uncharacterized protein</fullName>
    </submittedName>
</protein>
<evidence type="ECO:0000313" key="1">
    <source>
        <dbReference type="EMBL" id="MBO8460154.1"/>
    </source>
</evidence>
<organism evidence="1 2">
    <name type="scientific">Candidatus Gallipaludibacter merdavium</name>
    <dbReference type="NCBI Taxonomy" id="2840839"/>
    <lineage>
        <taxon>Bacteria</taxon>
        <taxon>Pseudomonadati</taxon>
        <taxon>Bacteroidota</taxon>
        <taxon>Bacteroidia</taxon>
        <taxon>Bacteroidales</taxon>
        <taxon>Candidatus Gallipaludibacter</taxon>
    </lineage>
</organism>
<accession>A0A9D9HTT6</accession>
<gene>
    <name evidence="1" type="ORF">IAA73_07480</name>
</gene>
<reference evidence="1" key="2">
    <citation type="journal article" date="2021" name="PeerJ">
        <title>Extensive microbial diversity within the chicken gut microbiome revealed by metagenomics and culture.</title>
        <authorList>
            <person name="Gilroy R."/>
            <person name="Ravi A."/>
            <person name="Getino M."/>
            <person name="Pursley I."/>
            <person name="Horton D.L."/>
            <person name="Alikhan N.F."/>
            <person name="Baker D."/>
            <person name="Gharbi K."/>
            <person name="Hall N."/>
            <person name="Watson M."/>
            <person name="Adriaenssens E.M."/>
            <person name="Foster-Nyarko E."/>
            <person name="Jarju S."/>
            <person name="Secka A."/>
            <person name="Antonio M."/>
            <person name="Oren A."/>
            <person name="Chaudhuri R.R."/>
            <person name="La Ragione R."/>
            <person name="Hildebrand F."/>
            <person name="Pallen M.J."/>
        </authorList>
    </citation>
    <scope>NUCLEOTIDE SEQUENCE</scope>
    <source>
        <strain evidence="1">G3-3990</strain>
    </source>
</reference>
<dbReference type="Proteomes" id="UP000823641">
    <property type="component" value="Unassembled WGS sequence"/>
</dbReference>
<name>A0A9D9HTT6_9BACT</name>
<dbReference type="EMBL" id="JADIMG010000072">
    <property type="protein sequence ID" value="MBO8460154.1"/>
    <property type="molecule type" value="Genomic_DNA"/>
</dbReference>
<sequence length="66" mass="7531">MKNKKEYKVKVRLVFEGEVSVLANSKNDAKEIVDNNLGLVLGGNIHSDASEIKDWDFPMHPYKEIK</sequence>
<comment type="caution">
    <text evidence="1">The sequence shown here is derived from an EMBL/GenBank/DDBJ whole genome shotgun (WGS) entry which is preliminary data.</text>
</comment>